<feature type="compositionally biased region" description="Polar residues" evidence="1">
    <location>
        <begin position="48"/>
        <end position="60"/>
    </location>
</feature>
<gene>
    <name evidence="3" type="ORF">A11A3_04295</name>
</gene>
<keyword evidence="4" id="KW-1185">Reference proteome</keyword>
<evidence type="ECO:0000256" key="1">
    <source>
        <dbReference type="SAM" id="MobiDB-lite"/>
    </source>
</evidence>
<dbReference type="InterPro" id="IPR022061">
    <property type="entry name" value="DUF3617"/>
</dbReference>
<feature type="chain" id="PRO_5003947921" description="DUF3617 domain-containing protein" evidence="2">
    <location>
        <begin position="24"/>
        <end position="146"/>
    </location>
</feature>
<dbReference type="Proteomes" id="UP000010164">
    <property type="component" value="Unassembled WGS sequence"/>
</dbReference>
<dbReference type="EMBL" id="AMRJ01000004">
    <property type="protein sequence ID" value="EKF75169.1"/>
    <property type="molecule type" value="Genomic_DNA"/>
</dbReference>
<feature type="signal peptide" evidence="2">
    <location>
        <begin position="1"/>
        <end position="23"/>
    </location>
</feature>
<proteinExistence type="predicted"/>
<dbReference type="Pfam" id="PF12276">
    <property type="entry name" value="DUF3617"/>
    <property type="match status" value="1"/>
</dbReference>
<feature type="compositionally biased region" description="Polar residues" evidence="1">
    <location>
        <begin position="72"/>
        <end position="82"/>
    </location>
</feature>
<keyword evidence="2" id="KW-0732">Signal</keyword>
<feature type="region of interest" description="Disordered" evidence="1">
    <location>
        <begin position="45"/>
        <end position="82"/>
    </location>
</feature>
<evidence type="ECO:0000256" key="2">
    <source>
        <dbReference type="SAM" id="SignalP"/>
    </source>
</evidence>
<dbReference type="eggNOG" id="ENOG50300GG">
    <property type="taxonomic scope" value="Bacteria"/>
</dbReference>
<accession>L0WEL4</accession>
<dbReference type="RefSeq" id="WP_008928044.1">
    <property type="nucleotide sequence ID" value="NZ_AMRJ01000004.1"/>
</dbReference>
<protein>
    <recommendedName>
        <fullName evidence="5">DUF3617 domain-containing protein</fullName>
    </recommendedName>
</protein>
<evidence type="ECO:0008006" key="5">
    <source>
        <dbReference type="Google" id="ProtNLM"/>
    </source>
</evidence>
<comment type="caution">
    <text evidence="3">The sequence shown here is derived from an EMBL/GenBank/DDBJ whole genome shotgun (WGS) entry which is preliminary data.</text>
</comment>
<name>L0WEL4_9GAMM</name>
<dbReference type="PATRIC" id="fig|1177179.3.peg.855"/>
<dbReference type="AlphaFoldDB" id="L0WEL4"/>
<sequence>MKRFITLASAATLLCIAMPAAQALELKPGLWKQEITMDAPNLPKQMRTRQSTHCITQEQASDPKMAMKKSWGESQCQPDKLDQSGNTLTWSATCKTGKFDSHMHGSMTFVDATHYTTQTDVEANGHSMKSTVKGSWLKASCDQAGQ</sequence>
<evidence type="ECO:0000313" key="3">
    <source>
        <dbReference type="EMBL" id="EKF75169.1"/>
    </source>
</evidence>
<dbReference type="OrthoDB" id="6079603at2"/>
<organism evidence="3 4">
    <name type="scientific">Alcanivorax hongdengensis A-11-3</name>
    <dbReference type="NCBI Taxonomy" id="1177179"/>
    <lineage>
        <taxon>Bacteria</taxon>
        <taxon>Pseudomonadati</taxon>
        <taxon>Pseudomonadota</taxon>
        <taxon>Gammaproteobacteria</taxon>
        <taxon>Oceanospirillales</taxon>
        <taxon>Alcanivoracaceae</taxon>
        <taxon>Alcanivorax</taxon>
    </lineage>
</organism>
<reference evidence="3 4" key="1">
    <citation type="journal article" date="2012" name="J. Bacteriol.">
        <title>Genome Sequence of the Alkane-Degrading Bacterium Alcanivorax hongdengensis Type Strain A-11-3.</title>
        <authorList>
            <person name="Lai Q."/>
            <person name="Shao Z."/>
        </authorList>
    </citation>
    <scope>NUCLEOTIDE SEQUENCE [LARGE SCALE GENOMIC DNA]</scope>
    <source>
        <strain evidence="3 4">A-11-3</strain>
    </source>
</reference>
<evidence type="ECO:0000313" key="4">
    <source>
        <dbReference type="Proteomes" id="UP000010164"/>
    </source>
</evidence>